<comment type="caution">
    <text evidence="2">The sequence shown here is derived from an EMBL/GenBank/DDBJ whole genome shotgun (WGS) entry which is preliminary data.</text>
</comment>
<feature type="signal peptide" evidence="1">
    <location>
        <begin position="1"/>
        <end position="26"/>
    </location>
</feature>
<organism evidence="2 3">
    <name type="scientific">Roseiconus nitratireducens</name>
    <dbReference type="NCBI Taxonomy" id="2605748"/>
    <lineage>
        <taxon>Bacteria</taxon>
        <taxon>Pseudomonadati</taxon>
        <taxon>Planctomycetota</taxon>
        <taxon>Planctomycetia</taxon>
        <taxon>Pirellulales</taxon>
        <taxon>Pirellulaceae</taxon>
        <taxon>Roseiconus</taxon>
    </lineage>
</organism>
<name>A0A5M6D3J9_9BACT</name>
<keyword evidence="3" id="KW-1185">Reference proteome</keyword>
<dbReference type="RefSeq" id="WP_150077842.1">
    <property type="nucleotide sequence ID" value="NZ_VWOX01000010.1"/>
</dbReference>
<reference evidence="2 3" key="1">
    <citation type="submission" date="2019-08" db="EMBL/GenBank/DDBJ databases">
        <authorList>
            <person name="Dhanesh K."/>
            <person name="Kumar G."/>
            <person name="Sasikala C."/>
            <person name="Venkata Ramana C."/>
        </authorList>
    </citation>
    <scope>NUCLEOTIDE SEQUENCE [LARGE SCALE GENOMIC DNA]</scope>
    <source>
        <strain evidence="2 3">JC645</strain>
    </source>
</reference>
<dbReference type="Proteomes" id="UP000324479">
    <property type="component" value="Unassembled WGS sequence"/>
</dbReference>
<evidence type="ECO:0008006" key="4">
    <source>
        <dbReference type="Google" id="ProtNLM"/>
    </source>
</evidence>
<sequence>MKRFALFANALHIVLLMTLLAPSSFAGKPKDAGGGNGGGGSDGGGGDPPPVTVSFHYEVTWLAATDDYSVKSELTLIDCNNHGVMVGYRAVGTVFDPTGFIATKQGVIEAEEYIGGFTALPEGYPLVMVVSINDAGQLLCMAREGAIADGNFRLYRFTPPLENPDGSIAPAALEYLPESGNYAGAHLLENGDVVYVSALTGESVCFPSDGSQALTSFFPTAVEDVSQLGQFIVNDDSGCYLYESLGGGDFQLEHYFSRFAANCLNDLGEIGARATGGRFALDAYRLNGPDGEKRVADEANCEAINSFGDIAGTLKLQHVGYFPYIDTLDYGFLDLDNLVVGEREKWNAALSLNRLARYNLAITERVDLEIDGQTVSAPIICGSTTVQGLIGGELPLVYETFILNPVP</sequence>
<accession>A0A5M6D3J9</accession>
<keyword evidence="1" id="KW-0732">Signal</keyword>
<proteinExistence type="predicted"/>
<evidence type="ECO:0000313" key="3">
    <source>
        <dbReference type="Proteomes" id="UP000324479"/>
    </source>
</evidence>
<protein>
    <recommendedName>
        <fullName evidence="4">Phytase-like domain-containing protein</fullName>
    </recommendedName>
</protein>
<evidence type="ECO:0000256" key="1">
    <source>
        <dbReference type="SAM" id="SignalP"/>
    </source>
</evidence>
<dbReference type="AlphaFoldDB" id="A0A5M6D3J9"/>
<dbReference type="EMBL" id="VWOX01000010">
    <property type="protein sequence ID" value="KAA5541456.1"/>
    <property type="molecule type" value="Genomic_DNA"/>
</dbReference>
<gene>
    <name evidence="2" type="ORF">FYK55_17995</name>
</gene>
<feature type="chain" id="PRO_5024452903" description="Phytase-like domain-containing protein" evidence="1">
    <location>
        <begin position="27"/>
        <end position="407"/>
    </location>
</feature>
<evidence type="ECO:0000313" key="2">
    <source>
        <dbReference type="EMBL" id="KAA5541456.1"/>
    </source>
</evidence>